<dbReference type="Gene3D" id="6.10.140.2220">
    <property type="match status" value="1"/>
</dbReference>
<gene>
    <name evidence="6" type="ORF">CVT25_008106</name>
</gene>
<dbReference type="PROSITE" id="PS01360">
    <property type="entry name" value="ZF_MYND_1"/>
    <property type="match status" value="1"/>
</dbReference>
<dbReference type="InParanoid" id="A0A409X9K8"/>
<protein>
    <recommendedName>
        <fullName evidence="5">MYND-type domain-containing protein</fullName>
    </recommendedName>
</protein>
<dbReference type="Pfam" id="PF01753">
    <property type="entry name" value="zf-MYND"/>
    <property type="match status" value="1"/>
</dbReference>
<comment type="caution">
    <text evidence="6">The sequence shown here is derived from an EMBL/GenBank/DDBJ whole genome shotgun (WGS) entry which is preliminary data.</text>
</comment>
<dbReference type="SUPFAM" id="SSF144232">
    <property type="entry name" value="HIT/MYND zinc finger-like"/>
    <property type="match status" value="1"/>
</dbReference>
<evidence type="ECO:0000313" key="7">
    <source>
        <dbReference type="Proteomes" id="UP000283269"/>
    </source>
</evidence>
<keyword evidence="7" id="KW-1185">Reference proteome</keyword>
<feature type="domain" description="MYND-type" evidence="5">
    <location>
        <begin position="5"/>
        <end position="46"/>
    </location>
</feature>
<dbReference type="AlphaFoldDB" id="A0A409X9K8"/>
<evidence type="ECO:0000256" key="2">
    <source>
        <dbReference type="ARBA" id="ARBA00022771"/>
    </source>
</evidence>
<dbReference type="OrthoDB" id="9922773at2759"/>
<name>A0A409X9K8_PSICY</name>
<dbReference type="Proteomes" id="UP000283269">
    <property type="component" value="Unassembled WGS sequence"/>
</dbReference>
<dbReference type="InterPro" id="IPR002893">
    <property type="entry name" value="Znf_MYND"/>
</dbReference>
<reference evidence="6 7" key="1">
    <citation type="journal article" date="2018" name="Evol. Lett.">
        <title>Horizontal gene cluster transfer increased hallucinogenic mushroom diversity.</title>
        <authorList>
            <person name="Reynolds H.T."/>
            <person name="Vijayakumar V."/>
            <person name="Gluck-Thaler E."/>
            <person name="Korotkin H.B."/>
            <person name="Matheny P.B."/>
            <person name="Slot J.C."/>
        </authorList>
    </citation>
    <scope>NUCLEOTIDE SEQUENCE [LARGE SCALE GENOMIC DNA]</scope>
    <source>
        <strain evidence="6 7">2631</strain>
    </source>
</reference>
<evidence type="ECO:0000259" key="5">
    <source>
        <dbReference type="PROSITE" id="PS50865"/>
    </source>
</evidence>
<keyword evidence="1" id="KW-0479">Metal-binding</keyword>
<dbReference type="GO" id="GO:0008270">
    <property type="term" value="F:zinc ion binding"/>
    <property type="evidence" value="ECO:0007669"/>
    <property type="project" value="UniProtKB-KW"/>
</dbReference>
<accession>A0A409X9K8</accession>
<dbReference type="EMBL" id="NHYD01002283">
    <property type="protein sequence ID" value="PPQ87410.1"/>
    <property type="molecule type" value="Genomic_DNA"/>
</dbReference>
<dbReference type="PROSITE" id="PS50865">
    <property type="entry name" value="ZF_MYND_2"/>
    <property type="match status" value="1"/>
</dbReference>
<evidence type="ECO:0000256" key="3">
    <source>
        <dbReference type="ARBA" id="ARBA00022833"/>
    </source>
</evidence>
<organism evidence="6 7">
    <name type="scientific">Psilocybe cyanescens</name>
    <dbReference type="NCBI Taxonomy" id="93625"/>
    <lineage>
        <taxon>Eukaryota</taxon>
        <taxon>Fungi</taxon>
        <taxon>Dikarya</taxon>
        <taxon>Basidiomycota</taxon>
        <taxon>Agaricomycotina</taxon>
        <taxon>Agaricomycetes</taxon>
        <taxon>Agaricomycetidae</taxon>
        <taxon>Agaricales</taxon>
        <taxon>Agaricineae</taxon>
        <taxon>Strophariaceae</taxon>
        <taxon>Psilocybe</taxon>
    </lineage>
</organism>
<evidence type="ECO:0000313" key="6">
    <source>
        <dbReference type="EMBL" id="PPQ87410.1"/>
    </source>
</evidence>
<evidence type="ECO:0000256" key="4">
    <source>
        <dbReference type="PROSITE-ProRule" id="PRU00134"/>
    </source>
</evidence>
<evidence type="ECO:0000256" key="1">
    <source>
        <dbReference type="ARBA" id="ARBA00022723"/>
    </source>
</evidence>
<keyword evidence="2 4" id="KW-0863">Zinc-finger</keyword>
<keyword evidence="3" id="KW-0862">Zinc</keyword>
<proteinExistence type="predicted"/>
<sequence>MIYTCYYCNTRLPGKQIKRCSRCLLVTYCSKECQTASWKASHKNSCVVHPSLSAPYDPNKVISESDMPKPYTPEWLEIQVDKKLSRWLQLWRSSFQMFATFCLDLANHPPDRVLTHCMKLIVQPRNLEDDDAKQYEVIDASVVRFSDIQAANPNLKAHIDPTDLTRLRFVVIMQNNRGEPRRLRLFQWNDRSTESYRNMDKEDSAAIGGPNSGWSRTLIACVQTDTPAEVEKMFGQGKESTS</sequence>